<accession>A0A0G0SFL0</accession>
<feature type="transmembrane region" description="Helical" evidence="1">
    <location>
        <begin position="24"/>
        <end position="46"/>
    </location>
</feature>
<keyword evidence="1" id="KW-0472">Membrane</keyword>
<keyword evidence="1" id="KW-0812">Transmembrane</keyword>
<evidence type="ECO:0000313" key="3">
    <source>
        <dbReference type="Proteomes" id="UP000034613"/>
    </source>
</evidence>
<dbReference type="Proteomes" id="UP000034613">
    <property type="component" value="Unassembled WGS sequence"/>
</dbReference>
<comment type="caution">
    <text evidence="2">The sequence shown here is derived from an EMBL/GenBank/DDBJ whole genome shotgun (WGS) entry which is preliminary data.</text>
</comment>
<organism evidence="2 3">
    <name type="scientific">Candidatus Woesebacteria bacterium GW2011_GWA1_40_45</name>
    <dbReference type="NCBI Taxonomy" id="1618554"/>
    <lineage>
        <taxon>Bacteria</taxon>
        <taxon>Candidatus Woeseibacteriota</taxon>
    </lineage>
</organism>
<protein>
    <submittedName>
        <fullName evidence="2">Uncharacterized protein</fullName>
    </submittedName>
</protein>
<name>A0A0G0SFL0_9BACT</name>
<evidence type="ECO:0000256" key="1">
    <source>
        <dbReference type="SAM" id="Phobius"/>
    </source>
</evidence>
<dbReference type="EMBL" id="LBZB01000001">
    <property type="protein sequence ID" value="KKR63683.1"/>
    <property type="molecule type" value="Genomic_DNA"/>
</dbReference>
<gene>
    <name evidence="2" type="ORF">UU03_C0001G0033</name>
</gene>
<proteinExistence type="predicted"/>
<reference evidence="2 3" key="1">
    <citation type="journal article" date="2015" name="Nature">
        <title>rRNA introns, odd ribosomes, and small enigmatic genomes across a large radiation of phyla.</title>
        <authorList>
            <person name="Brown C.T."/>
            <person name="Hug L.A."/>
            <person name="Thomas B.C."/>
            <person name="Sharon I."/>
            <person name="Castelle C.J."/>
            <person name="Singh A."/>
            <person name="Wilkins M.J."/>
            <person name="Williams K.H."/>
            <person name="Banfield J.F."/>
        </authorList>
    </citation>
    <scope>NUCLEOTIDE SEQUENCE [LARGE SCALE GENOMIC DNA]</scope>
</reference>
<evidence type="ECO:0000313" key="2">
    <source>
        <dbReference type="EMBL" id="KKR63683.1"/>
    </source>
</evidence>
<keyword evidence="1" id="KW-1133">Transmembrane helix</keyword>
<dbReference type="AlphaFoldDB" id="A0A0G0SFL0"/>
<sequence length="360" mass="39049">MIQWPTPVDFRLQLFYSGLMRNVLVFWGGLLLLILLGLSAWFWFFVNIKLEIKSDNSDFTVFKSPLGSFYFLEFVKNKYRVFSVDGGIYDARMGSKVVPGKLVFEFDQVAEPEVALLYGGDEETVTVGYTLKNISSKEAVISMFVDKELLKSQKPREVITYSMLLALQRAVNDQAIYPFEEKIKMAEALKYVKSNKKLLPVAVVVGNLKSSGLWNFVWDLFSPPEVKAACSGTVGCGNWITDCECGIGSGIWCSDEGEPCESNGNTCICNPHCVGEIGVDCGGQSQGSCSAEGLCGVGKCIESGSCSWSGPPPTPTPTPTPGGTPQPPPVACEGCGCGPSGNRTSCVPNPTWTDICGKWL</sequence>